<protein>
    <submittedName>
        <fullName evidence="1">Glycerol-3-phosphate responsive antiterminator</fullName>
    </submittedName>
</protein>
<name>A0ABX7S7I0_9BACT</name>
<proteinExistence type="predicted"/>
<organism evidence="1 2">
    <name type="scientific">Thermosipho ferrireducens</name>
    <dbReference type="NCBI Taxonomy" id="2571116"/>
    <lineage>
        <taxon>Bacteria</taxon>
        <taxon>Thermotogati</taxon>
        <taxon>Thermotogota</taxon>
        <taxon>Thermotogae</taxon>
        <taxon>Thermotogales</taxon>
        <taxon>Fervidobacteriaceae</taxon>
        <taxon>Thermosipho</taxon>
    </lineage>
</organism>
<dbReference type="Proteomes" id="UP000671862">
    <property type="component" value="Chromosome"/>
</dbReference>
<gene>
    <name evidence="1" type="ORF">JYK00_05655</name>
</gene>
<dbReference type="PANTHER" id="PTHR35787">
    <property type="entry name" value="GLYCEROL UPTAKE OPERON ANTITERMINATOR REGULATORY PROTEIN"/>
    <property type="match status" value="1"/>
</dbReference>
<dbReference type="Pfam" id="PF04309">
    <property type="entry name" value="G3P_antiterm"/>
    <property type="match status" value="1"/>
</dbReference>
<sequence length="184" mass="20566">MLHPFSYPIVPAIRDLKMIKHLKNTSVSSVFILEGDIFKIKEAVEFLKGNKKFVFIHIDLVQGIGKDYVGVKLVKEFVKADGILTTRSNLIDFGKELGLLTVQRIFLIDSKAFETGIAQVKKHKSNFVEVLPGLIPEFVSKVKDKILQPIVCGGLVQTKEQVELILKAGAIGVSTSKKELWNIY</sequence>
<dbReference type="InterPro" id="IPR013785">
    <property type="entry name" value="Aldolase_TIM"/>
</dbReference>
<dbReference type="InterPro" id="IPR006699">
    <property type="entry name" value="GlpP"/>
</dbReference>
<evidence type="ECO:0000313" key="1">
    <source>
        <dbReference type="EMBL" id="QTA37231.1"/>
    </source>
</evidence>
<dbReference type="RefSeq" id="WP_207565956.1">
    <property type="nucleotide sequence ID" value="NZ_CP071446.1"/>
</dbReference>
<dbReference type="SUPFAM" id="SSF110391">
    <property type="entry name" value="GlpP-like"/>
    <property type="match status" value="1"/>
</dbReference>
<dbReference type="PIRSF" id="PIRSF016897">
    <property type="entry name" value="GlpP"/>
    <property type="match status" value="1"/>
</dbReference>
<evidence type="ECO:0000313" key="2">
    <source>
        <dbReference type="Proteomes" id="UP000671862"/>
    </source>
</evidence>
<keyword evidence="2" id="KW-1185">Reference proteome</keyword>
<dbReference type="PANTHER" id="PTHR35787:SF1">
    <property type="entry name" value="GLYCEROL UPTAKE OPERON ANTITERMINATOR REGULATORY PROTEIN"/>
    <property type="match status" value="1"/>
</dbReference>
<reference evidence="1 2" key="1">
    <citation type="submission" date="2021-03" db="EMBL/GenBank/DDBJ databases">
        <title>Thermosipho ferrireducens sp.nov., an anaerobic thermophilic iron-reducing bacterium isolated from a deep-sea hydrothermal sulfide deposits.</title>
        <authorList>
            <person name="Zeng X."/>
            <person name="Chen Y."/>
            <person name="Shao Z."/>
        </authorList>
    </citation>
    <scope>NUCLEOTIDE SEQUENCE [LARGE SCALE GENOMIC DNA]</scope>
    <source>
        <strain evidence="1 2">JL129W03</strain>
    </source>
</reference>
<dbReference type="EMBL" id="CP071446">
    <property type="protein sequence ID" value="QTA37231.1"/>
    <property type="molecule type" value="Genomic_DNA"/>
</dbReference>
<accession>A0ABX7S7I0</accession>
<dbReference type="Gene3D" id="3.20.20.70">
    <property type="entry name" value="Aldolase class I"/>
    <property type="match status" value="1"/>
</dbReference>